<evidence type="ECO:0000313" key="4">
    <source>
        <dbReference type="Proteomes" id="UP001642484"/>
    </source>
</evidence>
<dbReference type="EMBL" id="CAXAMN010017446">
    <property type="protein sequence ID" value="CAK9050536.1"/>
    <property type="molecule type" value="Genomic_DNA"/>
</dbReference>
<name>A0ABP0MGC3_9DINO</name>
<feature type="transmembrane region" description="Helical" evidence="1">
    <location>
        <begin position="47"/>
        <end position="78"/>
    </location>
</feature>
<organism evidence="3 4">
    <name type="scientific">Durusdinium trenchii</name>
    <dbReference type="NCBI Taxonomy" id="1381693"/>
    <lineage>
        <taxon>Eukaryota</taxon>
        <taxon>Sar</taxon>
        <taxon>Alveolata</taxon>
        <taxon>Dinophyceae</taxon>
        <taxon>Suessiales</taxon>
        <taxon>Symbiodiniaceae</taxon>
        <taxon>Durusdinium</taxon>
    </lineage>
</organism>
<feature type="transmembrane region" description="Helical" evidence="1">
    <location>
        <begin position="98"/>
        <end position="118"/>
    </location>
</feature>
<reference evidence="3 4" key="1">
    <citation type="submission" date="2024-02" db="EMBL/GenBank/DDBJ databases">
        <authorList>
            <person name="Chen Y."/>
            <person name="Shah S."/>
            <person name="Dougan E. K."/>
            <person name="Thang M."/>
            <person name="Chan C."/>
        </authorList>
    </citation>
    <scope>NUCLEOTIDE SEQUENCE [LARGE SCALE GENOMIC DNA]</scope>
</reference>
<evidence type="ECO:0000313" key="2">
    <source>
        <dbReference type="EMBL" id="CAK9050306.1"/>
    </source>
</evidence>
<dbReference type="Proteomes" id="UP001642484">
    <property type="component" value="Unassembled WGS sequence"/>
</dbReference>
<proteinExistence type="predicted"/>
<evidence type="ECO:0000256" key="1">
    <source>
        <dbReference type="SAM" id="Phobius"/>
    </source>
</evidence>
<keyword evidence="1" id="KW-0812">Transmembrane</keyword>
<keyword evidence="4" id="KW-1185">Reference proteome</keyword>
<protein>
    <submittedName>
        <fullName evidence="3">Uncharacterized protein</fullName>
    </submittedName>
</protein>
<dbReference type="EMBL" id="CAXAMN010017335">
    <property type="protein sequence ID" value="CAK9050306.1"/>
    <property type="molecule type" value="Genomic_DNA"/>
</dbReference>
<keyword evidence="1" id="KW-1133">Transmembrane helix</keyword>
<accession>A0ABP0MGC3</accession>
<evidence type="ECO:0000313" key="3">
    <source>
        <dbReference type="EMBL" id="CAK9050536.1"/>
    </source>
</evidence>
<keyword evidence="1" id="KW-0472">Membrane</keyword>
<gene>
    <name evidence="2" type="ORF">CCMP2556_LOCUS25653</name>
    <name evidence="3" type="ORF">CCMP2556_LOCUS25753</name>
</gene>
<sequence length="192" mass="21452">MVKGTDALDTEGVENVLRSVGLGHGNLRHIARNYTPQLRLFRRSRWLALKLAGATGAALHVGCCGMASGMLLGCLGALPRLRLRQVRHIDDLHDLDSWQALVLYVVSAIFVELLLLSIRDPRWVKRGLRYGALVGAVVGWLRALAVVDPDRHSFRRVFQMGVSGQTTWPRHWRIMEIGPVEKVNIFAPHGPR</sequence>
<comment type="caution">
    <text evidence="3">The sequence shown here is derived from an EMBL/GenBank/DDBJ whole genome shotgun (WGS) entry which is preliminary data.</text>
</comment>
<feature type="transmembrane region" description="Helical" evidence="1">
    <location>
        <begin position="130"/>
        <end position="147"/>
    </location>
</feature>